<dbReference type="EMBL" id="JACIIK010000016">
    <property type="protein sequence ID" value="MBB6206257.1"/>
    <property type="molecule type" value="Genomic_DNA"/>
</dbReference>
<evidence type="ECO:0000256" key="1">
    <source>
        <dbReference type="SAM" id="Phobius"/>
    </source>
</evidence>
<dbReference type="Proteomes" id="UP000518681">
    <property type="component" value="Unassembled WGS sequence"/>
</dbReference>
<comment type="caution">
    <text evidence="3">The sequence shown here is derived from an EMBL/GenBank/DDBJ whole genome shotgun (WGS) entry which is preliminary data.</text>
</comment>
<reference evidence="3" key="2">
    <citation type="submission" date="2022-08" db="EMBL/GenBank/DDBJ databases">
        <authorList>
            <person name="Kim S.-J."/>
        </authorList>
    </citation>
    <scope>NUCLEOTIDE SEQUENCE</scope>
    <source>
        <strain evidence="3">KJ</strain>
    </source>
</reference>
<name>A0AAP5UVK2_9BURK</name>
<evidence type="ECO:0000313" key="5">
    <source>
        <dbReference type="Proteomes" id="UP001246473"/>
    </source>
</evidence>
<reference evidence="2 4" key="1">
    <citation type="submission" date="2020-08" db="EMBL/GenBank/DDBJ databases">
        <title>Genomic Encyclopedia of Type Strains, Phase IV (KMG-V): Genome sequencing to study the core and pangenomes of soil and plant-associated prokaryotes.</title>
        <authorList>
            <person name="Whitman W."/>
        </authorList>
    </citation>
    <scope>NUCLEOTIDE SEQUENCE [LARGE SCALE GENOMIC DNA]</scope>
    <source>
        <strain evidence="2 4">SEMIA 4013</strain>
    </source>
</reference>
<gene>
    <name evidence="2" type="ORF">GGD69_007155</name>
    <name evidence="3" type="ORF">ParKJ_25625</name>
</gene>
<evidence type="ECO:0000313" key="4">
    <source>
        <dbReference type="Proteomes" id="UP000518681"/>
    </source>
</evidence>
<keyword evidence="1" id="KW-1133">Transmembrane helix</keyword>
<dbReference type="AlphaFoldDB" id="A0AAP5UVK2"/>
<dbReference type="EMBL" id="JANSLM010000010">
    <property type="protein sequence ID" value="MDT8840810.1"/>
    <property type="molecule type" value="Genomic_DNA"/>
</dbReference>
<keyword evidence="1" id="KW-0472">Membrane</keyword>
<evidence type="ECO:0000313" key="3">
    <source>
        <dbReference type="EMBL" id="MDT8840810.1"/>
    </source>
</evidence>
<evidence type="ECO:0000313" key="2">
    <source>
        <dbReference type="EMBL" id="MBB6206257.1"/>
    </source>
</evidence>
<dbReference type="RefSeq" id="WP_106354675.1">
    <property type="nucleotide sequence ID" value="NZ_CP028830.1"/>
</dbReference>
<dbReference type="Proteomes" id="UP001246473">
    <property type="component" value="Unassembled WGS sequence"/>
</dbReference>
<organism evidence="3 5">
    <name type="scientific">Paraburkholderia fungorum</name>
    <dbReference type="NCBI Taxonomy" id="134537"/>
    <lineage>
        <taxon>Bacteria</taxon>
        <taxon>Pseudomonadati</taxon>
        <taxon>Pseudomonadota</taxon>
        <taxon>Betaproteobacteria</taxon>
        <taxon>Burkholderiales</taxon>
        <taxon>Burkholderiaceae</taxon>
        <taxon>Paraburkholderia</taxon>
    </lineage>
</organism>
<protein>
    <submittedName>
        <fullName evidence="3">Uncharacterized protein</fullName>
    </submittedName>
</protein>
<feature type="transmembrane region" description="Helical" evidence="1">
    <location>
        <begin position="39"/>
        <end position="61"/>
    </location>
</feature>
<accession>A0AAP5UVK2</accession>
<sequence>MACIFVRLVQNQPRAQPGAHLHVAGDQTLRGGRARQGEIMVSAILGIVGGMALMFGASLYLRELRLLRRPDRRWTGKKH</sequence>
<proteinExistence type="predicted"/>
<keyword evidence="1" id="KW-0812">Transmembrane</keyword>